<feature type="compositionally biased region" description="Low complexity" evidence="1">
    <location>
        <begin position="141"/>
        <end position="152"/>
    </location>
</feature>
<dbReference type="Proteomes" id="UP000735302">
    <property type="component" value="Unassembled WGS sequence"/>
</dbReference>
<comment type="caution">
    <text evidence="2">The sequence shown here is derived from an EMBL/GenBank/DDBJ whole genome shotgun (WGS) entry which is preliminary data.</text>
</comment>
<gene>
    <name evidence="2" type="ORF">PoB_001447300</name>
</gene>
<organism evidence="2 3">
    <name type="scientific">Plakobranchus ocellatus</name>
    <dbReference type="NCBI Taxonomy" id="259542"/>
    <lineage>
        <taxon>Eukaryota</taxon>
        <taxon>Metazoa</taxon>
        <taxon>Spiralia</taxon>
        <taxon>Lophotrochozoa</taxon>
        <taxon>Mollusca</taxon>
        <taxon>Gastropoda</taxon>
        <taxon>Heterobranchia</taxon>
        <taxon>Euthyneura</taxon>
        <taxon>Panpulmonata</taxon>
        <taxon>Sacoglossa</taxon>
        <taxon>Placobranchoidea</taxon>
        <taxon>Plakobranchidae</taxon>
        <taxon>Plakobranchus</taxon>
    </lineage>
</organism>
<evidence type="ECO:0000313" key="2">
    <source>
        <dbReference type="EMBL" id="GFN87967.1"/>
    </source>
</evidence>
<name>A0AAV3Z0D3_9GAST</name>
<reference evidence="2 3" key="1">
    <citation type="journal article" date="2021" name="Elife">
        <title>Chloroplast acquisition without the gene transfer in kleptoplastic sea slugs, Plakobranchus ocellatus.</title>
        <authorList>
            <person name="Maeda T."/>
            <person name="Takahashi S."/>
            <person name="Yoshida T."/>
            <person name="Shimamura S."/>
            <person name="Takaki Y."/>
            <person name="Nagai Y."/>
            <person name="Toyoda A."/>
            <person name="Suzuki Y."/>
            <person name="Arimoto A."/>
            <person name="Ishii H."/>
            <person name="Satoh N."/>
            <person name="Nishiyama T."/>
            <person name="Hasebe M."/>
            <person name="Maruyama T."/>
            <person name="Minagawa J."/>
            <person name="Obokata J."/>
            <person name="Shigenobu S."/>
        </authorList>
    </citation>
    <scope>NUCLEOTIDE SEQUENCE [LARGE SCALE GENOMIC DNA]</scope>
</reference>
<sequence>MTIERSSSKRYCKHCLLSGIRSPLQLFQINDEEALLMCKNVDCAYMPSTNWETLVVKRSIYDTKLGFSKKSRPSSAASASSSSSVPTVSVQSAPHKLHLSKSESQLKSSTPCLRADALSAVSGTVSNIKSSRYNSNERLLSSPSPSIGSSASEEPEKKALVPIAPFLCRHAHSFASFETKQTKVNQREQQEELAVRRRASTPLDLQSVQARGLKRRGSSLDSDSISSCSSSLDSRPASPLENAVKSSVWETQLKPVKKIVLSAEAISRLQKGSLKLKLVKDSQGRTTRVQFVPVQTHHKILHTSQHQDLTDASSIQTNCGPSNSDFDSAFNLGGLEFNPIFSSAGATSSFISDTENSNSVSVQAHIDAINRHLAALSQAVGETNFHTLAELSSEPSKTSTRSLSPAASTVSTSSFVPIRGASFVETEQQTSTTEGSCLSQEIAFECSELDEFINNLTF</sequence>
<evidence type="ECO:0000313" key="3">
    <source>
        <dbReference type="Proteomes" id="UP000735302"/>
    </source>
</evidence>
<accession>A0AAV3Z0D3</accession>
<feature type="region of interest" description="Disordered" evidence="1">
    <location>
        <begin position="179"/>
        <end position="198"/>
    </location>
</feature>
<feature type="compositionally biased region" description="Low complexity" evidence="1">
    <location>
        <begin position="219"/>
        <end position="234"/>
    </location>
</feature>
<dbReference type="AlphaFoldDB" id="A0AAV3Z0D3"/>
<feature type="compositionally biased region" description="Low complexity" evidence="1">
    <location>
        <begin position="73"/>
        <end position="94"/>
    </location>
</feature>
<feature type="region of interest" description="Disordered" evidence="1">
    <location>
        <begin position="133"/>
        <end position="154"/>
    </location>
</feature>
<feature type="region of interest" description="Disordered" evidence="1">
    <location>
        <begin position="208"/>
        <end position="241"/>
    </location>
</feature>
<evidence type="ECO:0000256" key="1">
    <source>
        <dbReference type="SAM" id="MobiDB-lite"/>
    </source>
</evidence>
<proteinExistence type="predicted"/>
<feature type="region of interest" description="Disordered" evidence="1">
    <location>
        <begin position="67"/>
        <end position="105"/>
    </location>
</feature>
<protein>
    <submittedName>
        <fullName evidence="2">Uncharacterized protein</fullName>
    </submittedName>
</protein>
<keyword evidence="3" id="KW-1185">Reference proteome</keyword>
<dbReference type="EMBL" id="BLXT01001819">
    <property type="protein sequence ID" value="GFN87967.1"/>
    <property type="molecule type" value="Genomic_DNA"/>
</dbReference>
<feature type="compositionally biased region" description="Basic and acidic residues" evidence="1">
    <location>
        <begin position="185"/>
        <end position="195"/>
    </location>
</feature>